<name>A0A178IFC0_9BACT</name>
<protein>
    <recommendedName>
        <fullName evidence="4">DoxX family protein</fullName>
    </recommendedName>
</protein>
<evidence type="ECO:0000256" key="1">
    <source>
        <dbReference type="SAM" id="Phobius"/>
    </source>
</evidence>
<dbReference type="Proteomes" id="UP000078486">
    <property type="component" value="Unassembled WGS sequence"/>
</dbReference>
<feature type="transmembrane region" description="Helical" evidence="1">
    <location>
        <begin position="96"/>
        <end position="115"/>
    </location>
</feature>
<keyword evidence="1" id="KW-0812">Transmembrane</keyword>
<feature type="transmembrane region" description="Helical" evidence="1">
    <location>
        <begin position="145"/>
        <end position="165"/>
    </location>
</feature>
<gene>
    <name evidence="2" type="ORF">AW736_17210</name>
</gene>
<organism evidence="2 3">
    <name type="scientific">Termitidicoccus mucosus</name>
    <dbReference type="NCBI Taxonomy" id="1184151"/>
    <lineage>
        <taxon>Bacteria</taxon>
        <taxon>Pseudomonadati</taxon>
        <taxon>Verrucomicrobiota</taxon>
        <taxon>Opitutia</taxon>
        <taxon>Opitutales</taxon>
        <taxon>Opitutaceae</taxon>
        <taxon>Termitidicoccus</taxon>
    </lineage>
</organism>
<evidence type="ECO:0000313" key="2">
    <source>
        <dbReference type="EMBL" id="OAM88428.1"/>
    </source>
</evidence>
<sequence>MTNTESTTSGSSCCRCLPSGASLGFIVLRLWLAVRALLTALEKFAGTAKKEITDQFGAIGEVESKVYGFSHYHGMAPSLEEGLRAQPLMPGWMLTAYGYALGPALIILGIALLLGIATRLTLFLMGLVYVSLTVGMILLGGQNEVLGTAMLGVHVIMIALALKWAEHDRWCLCKKC</sequence>
<dbReference type="OrthoDB" id="195890at2"/>
<evidence type="ECO:0000313" key="3">
    <source>
        <dbReference type="Proteomes" id="UP000078486"/>
    </source>
</evidence>
<evidence type="ECO:0008006" key="4">
    <source>
        <dbReference type="Google" id="ProtNLM"/>
    </source>
</evidence>
<keyword evidence="1" id="KW-1133">Transmembrane helix</keyword>
<reference evidence="2 3" key="1">
    <citation type="submission" date="2016-01" db="EMBL/GenBank/DDBJ databases">
        <title>High potential of lignocellulose degradation of a new Verrucomicrobia species.</title>
        <authorList>
            <person name="Wang Y."/>
            <person name="Shi Y."/>
            <person name="Qiu Z."/>
            <person name="Liu S."/>
            <person name="Yang H."/>
        </authorList>
    </citation>
    <scope>NUCLEOTIDE SEQUENCE [LARGE SCALE GENOMIC DNA]</scope>
    <source>
        <strain evidence="2 3">TSB47</strain>
    </source>
</reference>
<accession>A0A178IFC0</accession>
<keyword evidence="3" id="KW-1185">Reference proteome</keyword>
<dbReference type="EMBL" id="LRRQ01000128">
    <property type="protein sequence ID" value="OAM88428.1"/>
    <property type="molecule type" value="Genomic_DNA"/>
</dbReference>
<feature type="transmembrane region" description="Helical" evidence="1">
    <location>
        <begin position="122"/>
        <end position="139"/>
    </location>
</feature>
<keyword evidence="1" id="KW-0472">Membrane</keyword>
<dbReference type="AlphaFoldDB" id="A0A178IFC0"/>
<dbReference type="STRING" id="1184151.AW736_17210"/>
<proteinExistence type="predicted"/>
<comment type="caution">
    <text evidence="2">The sequence shown here is derived from an EMBL/GenBank/DDBJ whole genome shotgun (WGS) entry which is preliminary data.</text>
</comment>
<dbReference type="RefSeq" id="WP_068771520.1">
    <property type="nucleotide sequence ID" value="NZ_CP109796.1"/>
</dbReference>